<gene>
    <name evidence="3" type="ORF">KIN20_015390</name>
</gene>
<sequence length="384" mass="41754">MTAINLATVFAPTLLGDDGAKEKVVKRKERRASQDNLSKSVQEVTSLKIAALQLMIEHANWIGLSPHCYVTSIHHHRSSSAAPSPRPPFLVDRSSPKGKPSLDRTTSVNVDQPGRTKDSPAVFPPNETLSDASRSRYVLEFHDSPAAADDSEHSKMATVDRQAASSSRLRGSLEGGNWAERKCRAVCVSVPTSAFILTMRDIAVLLIETVGKLRVRTKALENTPSVPLQAFLGEKINRCSISETGDSLESPNIDDDVFSSLNDMKPAILNAKTNEELLVMLSDVNSSDRGFRVRQSIAFIEKQGIVRKRVNMFKQLENSMSVPLESMSAQSSGLSSRSSLDVGDKKFVKPSAPPVTHSLDMGDPGRNSNNVSSHQPGISLQSPK</sequence>
<dbReference type="AlphaFoldDB" id="A0AAD5MET2"/>
<dbReference type="InterPro" id="IPR000198">
    <property type="entry name" value="RhoGAP_dom"/>
</dbReference>
<dbReference type="Gene3D" id="1.10.555.10">
    <property type="entry name" value="Rho GTPase activation protein"/>
    <property type="match status" value="1"/>
</dbReference>
<dbReference type="InterPro" id="IPR008936">
    <property type="entry name" value="Rho_GTPase_activation_prot"/>
</dbReference>
<protein>
    <recommendedName>
        <fullName evidence="2">Rho-GAP domain-containing protein</fullName>
    </recommendedName>
</protein>
<keyword evidence="4" id="KW-1185">Reference proteome</keyword>
<dbReference type="PROSITE" id="PS50238">
    <property type="entry name" value="RHOGAP"/>
    <property type="match status" value="1"/>
</dbReference>
<accession>A0AAD5MET2</accession>
<organism evidence="3 4">
    <name type="scientific">Parelaphostrongylus tenuis</name>
    <name type="common">Meningeal worm</name>
    <dbReference type="NCBI Taxonomy" id="148309"/>
    <lineage>
        <taxon>Eukaryota</taxon>
        <taxon>Metazoa</taxon>
        <taxon>Ecdysozoa</taxon>
        <taxon>Nematoda</taxon>
        <taxon>Chromadorea</taxon>
        <taxon>Rhabditida</taxon>
        <taxon>Rhabditina</taxon>
        <taxon>Rhabditomorpha</taxon>
        <taxon>Strongyloidea</taxon>
        <taxon>Metastrongylidae</taxon>
        <taxon>Parelaphostrongylus</taxon>
    </lineage>
</organism>
<feature type="compositionally biased region" description="Low complexity" evidence="1">
    <location>
        <begin position="327"/>
        <end position="339"/>
    </location>
</feature>
<evidence type="ECO:0000259" key="2">
    <source>
        <dbReference type="PROSITE" id="PS50238"/>
    </source>
</evidence>
<feature type="domain" description="Rho-GAP" evidence="2">
    <location>
        <begin position="1"/>
        <end position="63"/>
    </location>
</feature>
<reference evidence="3" key="1">
    <citation type="submission" date="2021-06" db="EMBL/GenBank/DDBJ databases">
        <title>Parelaphostrongylus tenuis whole genome reference sequence.</title>
        <authorList>
            <person name="Garwood T.J."/>
            <person name="Larsen P.A."/>
            <person name="Fountain-Jones N.M."/>
            <person name="Garbe J.R."/>
            <person name="Macchietto M.G."/>
            <person name="Kania S.A."/>
            <person name="Gerhold R.W."/>
            <person name="Richards J.E."/>
            <person name="Wolf T.M."/>
        </authorList>
    </citation>
    <scope>NUCLEOTIDE SEQUENCE</scope>
    <source>
        <strain evidence="3">MNPRO001-30</strain>
        <tissue evidence="3">Meninges</tissue>
    </source>
</reference>
<dbReference type="GO" id="GO:0007165">
    <property type="term" value="P:signal transduction"/>
    <property type="evidence" value="ECO:0007669"/>
    <property type="project" value="InterPro"/>
</dbReference>
<feature type="region of interest" description="Disordered" evidence="1">
    <location>
        <begin position="147"/>
        <end position="172"/>
    </location>
</feature>
<evidence type="ECO:0000313" key="3">
    <source>
        <dbReference type="EMBL" id="KAJ1357272.1"/>
    </source>
</evidence>
<dbReference type="Proteomes" id="UP001196413">
    <property type="component" value="Unassembled WGS sequence"/>
</dbReference>
<feature type="region of interest" description="Disordered" evidence="1">
    <location>
        <begin position="327"/>
        <end position="384"/>
    </location>
</feature>
<evidence type="ECO:0000313" key="4">
    <source>
        <dbReference type="Proteomes" id="UP001196413"/>
    </source>
</evidence>
<feature type="compositionally biased region" description="Polar residues" evidence="1">
    <location>
        <begin position="366"/>
        <end position="384"/>
    </location>
</feature>
<evidence type="ECO:0000256" key="1">
    <source>
        <dbReference type="SAM" id="MobiDB-lite"/>
    </source>
</evidence>
<comment type="caution">
    <text evidence="3">The sequence shown here is derived from an EMBL/GenBank/DDBJ whole genome shotgun (WGS) entry which is preliminary data.</text>
</comment>
<name>A0AAD5MET2_PARTN</name>
<dbReference type="EMBL" id="JAHQIW010003083">
    <property type="protein sequence ID" value="KAJ1357272.1"/>
    <property type="molecule type" value="Genomic_DNA"/>
</dbReference>
<proteinExistence type="predicted"/>
<feature type="region of interest" description="Disordered" evidence="1">
    <location>
        <begin position="77"/>
        <end position="129"/>
    </location>
</feature>